<protein>
    <submittedName>
        <fullName evidence="3">Histidine ammonia-lyase</fullName>
    </submittedName>
</protein>
<reference evidence="4" key="1">
    <citation type="submission" date="2012-07" db="EMBL/GenBank/DDBJ databases">
        <title>Genome of the Chinese tree shrew, a rising model animal genetically related to primates.</title>
        <authorList>
            <person name="Zhang G."/>
            <person name="Fan Y."/>
            <person name="Yao Y."/>
            <person name="Huang Z."/>
        </authorList>
    </citation>
    <scope>NUCLEOTIDE SEQUENCE [LARGE SCALE GENOMIC DNA]</scope>
</reference>
<organism evidence="3 4">
    <name type="scientific">Tupaia chinensis</name>
    <name type="common">Chinese tree shrew</name>
    <name type="synonym">Tupaia belangeri chinensis</name>
    <dbReference type="NCBI Taxonomy" id="246437"/>
    <lineage>
        <taxon>Eukaryota</taxon>
        <taxon>Metazoa</taxon>
        <taxon>Chordata</taxon>
        <taxon>Craniata</taxon>
        <taxon>Vertebrata</taxon>
        <taxon>Euteleostomi</taxon>
        <taxon>Mammalia</taxon>
        <taxon>Eutheria</taxon>
        <taxon>Euarchontoglires</taxon>
        <taxon>Scandentia</taxon>
        <taxon>Tupaiidae</taxon>
        <taxon>Tupaia</taxon>
    </lineage>
</organism>
<evidence type="ECO:0000259" key="2">
    <source>
        <dbReference type="Pfam" id="PF12053"/>
    </source>
</evidence>
<dbReference type="PANTHER" id="PTHR10362">
    <property type="entry name" value="HISTIDINE AMMONIA-LYASE"/>
    <property type="match status" value="1"/>
</dbReference>
<keyword evidence="4" id="KW-1185">Reference proteome</keyword>
<reference evidence="4" key="2">
    <citation type="journal article" date="2013" name="Nat. Commun.">
        <title>Genome of the Chinese tree shrew.</title>
        <authorList>
            <person name="Fan Y."/>
            <person name="Huang Z.Y."/>
            <person name="Cao C.C."/>
            <person name="Chen C.S."/>
            <person name="Chen Y.X."/>
            <person name="Fan D.D."/>
            <person name="He J."/>
            <person name="Hou H.L."/>
            <person name="Hu L."/>
            <person name="Hu X.T."/>
            <person name="Jiang X.T."/>
            <person name="Lai R."/>
            <person name="Lang Y.S."/>
            <person name="Liang B."/>
            <person name="Liao S.G."/>
            <person name="Mu D."/>
            <person name="Ma Y.Y."/>
            <person name="Niu Y.Y."/>
            <person name="Sun X.Q."/>
            <person name="Xia J.Q."/>
            <person name="Xiao J."/>
            <person name="Xiong Z.Q."/>
            <person name="Xu L."/>
            <person name="Yang L."/>
            <person name="Zhang Y."/>
            <person name="Zhao W."/>
            <person name="Zhao X.D."/>
            <person name="Zheng Y.T."/>
            <person name="Zhou J.M."/>
            <person name="Zhu Y.B."/>
            <person name="Zhang G.J."/>
            <person name="Wang J."/>
            <person name="Yao Y.G."/>
        </authorList>
    </citation>
    <scope>NUCLEOTIDE SEQUENCE [LARGE SCALE GENOMIC DNA]</scope>
</reference>
<dbReference type="FunFam" id="3.10.20.90:FF:000111">
    <property type="entry name" value="Histidine ammonia-lyase"/>
    <property type="match status" value="1"/>
</dbReference>
<dbReference type="STRING" id="246437.L9KGE4"/>
<dbReference type="FunCoup" id="L9KGE4">
    <property type="interactions" value="630"/>
</dbReference>
<dbReference type="Gene3D" id="1.20.200.10">
    <property type="entry name" value="Fumarase/aspartase (Central domain)"/>
    <property type="match status" value="2"/>
</dbReference>
<dbReference type="InParanoid" id="L9KGE4"/>
<accession>L9KGE4</accession>
<dbReference type="AlphaFoldDB" id="L9KGE4"/>
<dbReference type="eggNOG" id="KOG0222">
    <property type="taxonomic scope" value="Eukaryota"/>
</dbReference>
<sequence length="453" mass="49859">MPRYTVHVRGEWLAVPCRDEQLTVGWLGREAVRRYMKNKPDNGGFTSVDEVRFLVRRCKGLGLLDNEDSLEVALEDNEFVEVVVYGITTGFGKFARTVIPVNKLQELQVNLVRSHSSGVGKPLSPEKCRMLLALRINVLAKGYSGISLETLKQVIEVFNGNVMDPQTGPPLKLGLGVDHKGLALINGTQMITSLGCEAVERASAIARQADIVAALTLEVLKGTTKAFDTDIHAVRPHRGQIEVAFRFRSLLDSDHHPSEIAESHRFCDRVQDAYTLRCCPQALDYLAIGVHELAAISERRIERLCNPSLSELPAFLVAEGGLNSGFMIAHCTAAALVSENKALCHPSSVDSLSTSAATEDHVSMGGWAARKALRVIEHVEQVLAIELLAACQGIEFLRPLRTTTPLEKVYDLVRSVVRPWIKDRFMAPDIEAAHRLLLEQKASWLLGLCLSCG</sequence>
<feature type="domain" description="Par3/HAL N-terminal" evidence="2">
    <location>
        <begin position="13"/>
        <end position="80"/>
    </location>
</feature>
<evidence type="ECO:0000256" key="1">
    <source>
        <dbReference type="ARBA" id="ARBA00007238"/>
    </source>
</evidence>
<dbReference type="Gene3D" id="1.10.275.10">
    <property type="entry name" value="Fumarase/aspartase (N-terminal domain)"/>
    <property type="match status" value="1"/>
</dbReference>
<evidence type="ECO:0000313" key="3">
    <source>
        <dbReference type="EMBL" id="ELW61514.1"/>
    </source>
</evidence>
<dbReference type="Pfam" id="PF12053">
    <property type="entry name" value="Par3_HAL_N_term"/>
    <property type="match status" value="1"/>
</dbReference>
<dbReference type="GO" id="GO:0016829">
    <property type="term" value="F:lyase activity"/>
    <property type="evidence" value="ECO:0007669"/>
    <property type="project" value="UniProtKB-KW"/>
</dbReference>
<dbReference type="InterPro" id="IPR001106">
    <property type="entry name" value="Aromatic_Lyase"/>
</dbReference>
<dbReference type="Pfam" id="PF00221">
    <property type="entry name" value="Lyase_aromatic"/>
    <property type="match status" value="2"/>
</dbReference>
<dbReference type="InterPro" id="IPR008948">
    <property type="entry name" value="L-Aspartase-like"/>
</dbReference>
<keyword evidence="3" id="KW-0456">Lyase</keyword>
<evidence type="ECO:0000313" key="4">
    <source>
        <dbReference type="Proteomes" id="UP000011518"/>
    </source>
</evidence>
<proteinExistence type="inferred from homology"/>
<dbReference type="CDD" id="cd00332">
    <property type="entry name" value="PAL-HAL"/>
    <property type="match status" value="1"/>
</dbReference>
<gene>
    <name evidence="3" type="ORF">TREES_T100009224</name>
</gene>
<dbReference type="InterPro" id="IPR021922">
    <property type="entry name" value="Par3/HAL_N"/>
</dbReference>
<comment type="similarity">
    <text evidence="1">Belongs to the PAL/histidase family.</text>
</comment>
<dbReference type="EMBL" id="KB320875">
    <property type="protein sequence ID" value="ELW61514.1"/>
    <property type="molecule type" value="Genomic_DNA"/>
</dbReference>
<dbReference type="SUPFAM" id="SSF48557">
    <property type="entry name" value="L-aspartase-like"/>
    <property type="match status" value="1"/>
</dbReference>
<dbReference type="Proteomes" id="UP000011518">
    <property type="component" value="Unassembled WGS sequence"/>
</dbReference>
<name>L9KGE4_TUPCH</name>
<dbReference type="InterPro" id="IPR024083">
    <property type="entry name" value="Fumarase/histidase_N"/>
</dbReference>